<gene>
    <name evidence="11" type="ORF">Mgra_00009837</name>
</gene>
<evidence type="ECO:0000256" key="8">
    <source>
        <dbReference type="RuleBase" id="RU003971"/>
    </source>
</evidence>
<evidence type="ECO:0000313" key="12">
    <source>
        <dbReference type="Proteomes" id="UP000605970"/>
    </source>
</evidence>
<keyword evidence="12" id="KW-1185">Reference proteome</keyword>
<evidence type="ECO:0000256" key="2">
    <source>
        <dbReference type="ARBA" id="ARBA00022670"/>
    </source>
</evidence>
<evidence type="ECO:0000313" key="11">
    <source>
        <dbReference type="EMBL" id="KAF7625988.1"/>
    </source>
</evidence>
<evidence type="ECO:0000256" key="5">
    <source>
        <dbReference type="ARBA" id="ARBA00022807"/>
    </source>
</evidence>
<keyword evidence="6" id="KW-0865">Zymogen</keyword>
<evidence type="ECO:0000256" key="6">
    <source>
        <dbReference type="ARBA" id="ARBA00023145"/>
    </source>
</evidence>
<dbReference type="GO" id="GO:0004197">
    <property type="term" value="F:cysteine-type endopeptidase activity"/>
    <property type="evidence" value="ECO:0007669"/>
    <property type="project" value="InterPro"/>
</dbReference>
<sequence>ANLKWIEECWKIILINNSNKIKEKQNEILFSNKFLNNLINVENVDANNINNILEYYKANKNEIYKNFSTPRGLALIINNYKFISKQKREGTQIDEASLIKLFKQFNYKIICERDLTAEQMFITIKKFAQKKEHLFNDSAIVVVLSHGESDQLLGIDEIPINFYSFVSCLTSNNAPNLKGKPKIFIVQACRGINLDFGVKHILDEEEYVIDGLSFSPFSIFNKYINKNNNNPLNVSSILQNIPPPPPPHSTTTTIYKKRLNESKMVITTSLPTDADILIASATTLYNVSWRNSCTGSWFIQTLCEVFSKKAKTDDILKMMTQVISEVSKKETNDDRKCKQVPELVTTFRKLFFFFPGITNK</sequence>
<dbReference type="PROSITE" id="PS50207">
    <property type="entry name" value="CASPASE_P10"/>
    <property type="match status" value="1"/>
</dbReference>
<feature type="domain" description="Caspase family p20" evidence="10">
    <location>
        <begin position="70"/>
        <end position="193"/>
    </location>
</feature>
<keyword evidence="3" id="KW-0053">Apoptosis</keyword>
<dbReference type="Pfam" id="PF00656">
    <property type="entry name" value="Peptidase_C14"/>
    <property type="match status" value="1"/>
</dbReference>
<reference evidence="11" key="1">
    <citation type="journal article" date="2020" name="Ecol. Evol.">
        <title>Genome structure and content of the rice root-knot nematode (Meloidogyne graminicola).</title>
        <authorList>
            <person name="Phan N.T."/>
            <person name="Danchin E.G.J."/>
            <person name="Klopp C."/>
            <person name="Perfus-Barbeoch L."/>
            <person name="Kozlowski D.K."/>
            <person name="Koutsovoulos G.D."/>
            <person name="Lopez-Roques C."/>
            <person name="Bouchez O."/>
            <person name="Zahm M."/>
            <person name="Besnard G."/>
            <person name="Bellafiore S."/>
        </authorList>
    </citation>
    <scope>NUCLEOTIDE SEQUENCE</scope>
    <source>
        <strain evidence="11">VN-18</strain>
    </source>
</reference>
<evidence type="ECO:0000256" key="1">
    <source>
        <dbReference type="ARBA" id="ARBA00010134"/>
    </source>
</evidence>
<comment type="similarity">
    <text evidence="1 8">Belongs to the peptidase C14A family.</text>
</comment>
<dbReference type="OrthoDB" id="6114029at2759"/>
<feature type="active site" evidence="7">
    <location>
        <position position="146"/>
    </location>
</feature>
<comment type="caution">
    <text evidence="11">The sequence shown here is derived from an EMBL/GenBank/DDBJ whole genome shotgun (WGS) entry which is preliminary data.</text>
</comment>
<dbReference type="GO" id="GO:0006508">
    <property type="term" value="P:proteolysis"/>
    <property type="evidence" value="ECO:0007669"/>
    <property type="project" value="UniProtKB-KW"/>
</dbReference>
<dbReference type="CDD" id="cd00032">
    <property type="entry name" value="CASc"/>
    <property type="match status" value="1"/>
</dbReference>
<evidence type="ECO:0000256" key="7">
    <source>
        <dbReference type="PIRSR" id="PIRSR038001-1"/>
    </source>
</evidence>
<name>A0A8S9ZCX2_9BILA</name>
<evidence type="ECO:0000259" key="10">
    <source>
        <dbReference type="PROSITE" id="PS50208"/>
    </source>
</evidence>
<feature type="active site" evidence="7">
    <location>
        <position position="189"/>
    </location>
</feature>
<feature type="non-terminal residue" evidence="11">
    <location>
        <position position="360"/>
    </location>
</feature>
<dbReference type="EMBL" id="JABEBT010000188">
    <property type="protein sequence ID" value="KAF7625988.1"/>
    <property type="molecule type" value="Genomic_DNA"/>
</dbReference>
<organism evidence="11 12">
    <name type="scientific">Meloidogyne graminicola</name>
    <dbReference type="NCBI Taxonomy" id="189291"/>
    <lineage>
        <taxon>Eukaryota</taxon>
        <taxon>Metazoa</taxon>
        <taxon>Ecdysozoa</taxon>
        <taxon>Nematoda</taxon>
        <taxon>Chromadorea</taxon>
        <taxon>Rhabditida</taxon>
        <taxon>Tylenchina</taxon>
        <taxon>Tylenchomorpha</taxon>
        <taxon>Tylenchoidea</taxon>
        <taxon>Meloidogynidae</taxon>
        <taxon>Meloidogyninae</taxon>
        <taxon>Meloidogyne</taxon>
    </lineage>
</organism>
<dbReference type="InterPro" id="IPR002138">
    <property type="entry name" value="Pept_C14_p10"/>
</dbReference>
<dbReference type="Gene3D" id="3.30.70.1470">
    <property type="entry name" value="Caspase-like"/>
    <property type="match status" value="1"/>
</dbReference>
<dbReference type="Proteomes" id="UP000605970">
    <property type="component" value="Unassembled WGS sequence"/>
</dbReference>
<dbReference type="PROSITE" id="PS01122">
    <property type="entry name" value="CASPASE_CYS"/>
    <property type="match status" value="1"/>
</dbReference>
<dbReference type="PANTHER" id="PTHR47901">
    <property type="entry name" value="CASPASE RECRUITMENT DOMAIN-CONTAINING PROTEIN 18"/>
    <property type="match status" value="1"/>
</dbReference>
<keyword evidence="5" id="KW-0788">Thiol protease</keyword>
<keyword evidence="2" id="KW-0645">Protease</keyword>
<evidence type="ECO:0000256" key="4">
    <source>
        <dbReference type="ARBA" id="ARBA00022801"/>
    </source>
</evidence>
<dbReference type="PANTHER" id="PTHR47901:SF8">
    <property type="entry name" value="CASPASE-3"/>
    <property type="match status" value="1"/>
</dbReference>
<dbReference type="InterPro" id="IPR011600">
    <property type="entry name" value="Pept_C14_caspase"/>
</dbReference>
<dbReference type="PROSITE" id="PS01121">
    <property type="entry name" value="CASPASE_HIS"/>
    <property type="match status" value="1"/>
</dbReference>
<keyword evidence="4" id="KW-0378">Hydrolase</keyword>
<dbReference type="InterPro" id="IPR015917">
    <property type="entry name" value="Pept_C14A"/>
</dbReference>
<dbReference type="PRINTS" id="PR00376">
    <property type="entry name" value="IL1BCENZYME"/>
</dbReference>
<protein>
    <submittedName>
        <fullName evidence="11">Uncharacterized protein</fullName>
    </submittedName>
</protein>
<feature type="domain" description="Caspase family p10" evidence="9">
    <location>
        <begin position="266"/>
        <end position="355"/>
    </location>
</feature>
<dbReference type="Gene3D" id="3.40.50.1460">
    <property type="match status" value="1"/>
</dbReference>
<feature type="non-terminal residue" evidence="11">
    <location>
        <position position="1"/>
    </location>
</feature>
<dbReference type="SMART" id="SM00115">
    <property type="entry name" value="CASc"/>
    <property type="match status" value="1"/>
</dbReference>
<dbReference type="PROSITE" id="PS50208">
    <property type="entry name" value="CASPASE_P20"/>
    <property type="match status" value="1"/>
</dbReference>
<dbReference type="SUPFAM" id="SSF52129">
    <property type="entry name" value="Caspase-like"/>
    <property type="match status" value="1"/>
</dbReference>
<dbReference type="AlphaFoldDB" id="A0A8S9ZCX2"/>
<evidence type="ECO:0000259" key="9">
    <source>
        <dbReference type="PROSITE" id="PS50207"/>
    </source>
</evidence>
<dbReference type="InterPro" id="IPR001309">
    <property type="entry name" value="Pept_C14_p20"/>
</dbReference>
<dbReference type="InterPro" id="IPR033139">
    <property type="entry name" value="Caspase_cys_AS"/>
</dbReference>
<dbReference type="PIRSF" id="PIRSF038001">
    <property type="entry name" value="Caspase_ICE"/>
    <property type="match status" value="1"/>
</dbReference>
<proteinExistence type="inferred from homology"/>
<dbReference type="GO" id="GO:0006915">
    <property type="term" value="P:apoptotic process"/>
    <property type="evidence" value="ECO:0007669"/>
    <property type="project" value="UniProtKB-KW"/>
</dbReference>
<dbReference type="InterPro" id="IPR029030">
    <property type="entry name" value="Caspase-like_dom_sf"/>
</dbReference>
<dbReference type="InterPro" id="IPR016129">
    <property type="entry name" value="Caspase_his_AS"/>
</dbReference>
<evidence type="ECO:0000256" key="3">
    <source>
        <dbReference type="ARBA" id="ARBA00022703"/>
    </source>
</evidence>
<accession>A0A8S9ZCX2</accession>
<dbReference type="InterPro" id="IPR002398">
    <property type="entry name" value="Pept_C14"/>
</dbReference>